<feature type="transmembrane region" description="Helical" evidence="1">
    <location>
        <begin position="16"/>
        <end position="37"/>
    </location>
</feature>
<feature type="transmembrane region" description="Helical" evidence="1">
    <location>
        <begin position="170"/>
        <end position="187"/>
    </location>
</feature>
<evidence type="ECO:0008006" key="4">
    <source>
        <dbReference type="Google" id="ProtNLM"/>
    </source>
</evidence>
<organism evidence="2 3">
    <name type="scientific">Clostridium manihotivorum</name>
    <dbReference type="NCBI Taxonomy" id="2320868"/>
    <lineage>
        <taxon>Bacteria</taxon>
        <taxon>Bacillati</taxon>
        <taxon>Bacillota</taxon>
        <taxon>Clostridia</taxon>
        <taxon>Eubacteriales</taxon>
        <taxon>Clostridiaceae</taxon>
        <taxon>Clostridium</taxon>
    </lineage>
</organism>
<feature type="transmembrane region" description="Helical" evidence="1">
    <location>
        <begin position="145"/>
        <end position="163"/>
    </location>
</feature>
<dbReference type="Pfam" id="PF12730">
    <property type="entry name" value="ABC2_membrane_4"/>
    <property type="match status" value="1"/>
</dbReference>
<dbReference type="OrthoDB" id="4336274at2"/>
<evidence type="ECO:0000256" key="1">
    <source>
        <dbReference type="SAM" id="Phobius"/>
    </source>
</evidence>
<keyword evidence="1" id="KW-1133">Transmembrane helix</keyword>
<dbReference type="RefSeq" id="WP_128210950.1">
    <property type="nucleotide sequence ID" value="NZ_CP025746.1"/>
</dbReference>
<keyword evidence="1" id="KW-0472">Membrane</keyword>
<dbReference type="PANTHER" id="PTHR37305">
    <property type="entry name" value="INTEGRAL MEMBRANE PROTEIN-RELATED"/>
    <property type="match status" value="1"/>
</dbReference>
<sequence>MYDAVYCEFLKLKKSYFYLVIFLITLFFPGTLCLGWLGQGSHVYWDKYIYQVEQMNFLFMNLAMYAIIASYIFSREFSYNTSNTLFSYPLSRVKVFVSKFIVIILIITATIILQLALTLLTGLLLPHDALTIDIIINHLKLNGCILIFEIAILPIAIFISLLTKNVIGPVIYSGLATLINMFLVSFADKSMSEKIPFIYPLNILTSAVKEVGKGELGRLVVDASSIQLPYTVMIISALTFVIGMTLSIVYYVKADIN</sequence>
<gene>
    <name evidence="2" type="ORF">C1I91_01785</name>
</gene>
<keyword evidence="1" id="KW-0812">Transmembrane</keyword>
<reference evidence="2 3" key="1">
    <citation type="submission" date="2018-01" db="EMBL/GenBank/DDBJ databases">
        <title>Genome Sequencing and Assembly of Anaerobacter polyendosporus strain CT4.</title>
        <authorList>
            <person name="Tachaapaikoon C."/>
            <person name="Sutheeworapong S."/>
            <person name="Jenjaroenpun P."/>
            <person name="Wongsurawat T."/>
            <person name="Nookeaw I."/>
            <person name="Cheawchanlertfa P."/>
            <person name="Kosugi A."/>
            <person name="Cheevadhanarak S."/>
            <person name="Ratanakhanokchai K."/>
        </authorList>
    </citation>
    <scope>NUCLEOTIDE SEQUENCE [LARGE SCALE GENOMIC DNA]</scope>
    <source>
        <strain evidence="2 3">CT4</strain>
    </source>
</reference>
<dbReference type="Proteomes" id="UP000286268">
    <property type="component" value="Chromosome"/>
</dbReference>
<accession>A0A410DN51</accession>
<dbReference type="PANTHER" id="PTHR37305:SF1">
    <property type="entry name" value="MEMBRANE PROTEIN"/>
    <property type="match status" value="1"/>
</dbReference>
<protein>
    <recommendedName>
        <fullName evidence="4">ABC-2 family transporter protein</fullName>
    </recommendedName>
</protein>
<dbReference type="AlphaFoldDB" id="A0A410DN51"/>
<dbReference type="KEGG" id="cmah:C1I91_01785"/>
<evidence type="ECO:0000313" key="2">
    <source>
        <dbReference type="EMBL" id="QAA30498.1"/>
    </source>
</evidence>
<keyword evidence="3" id="KW-1185">Reference proteome</keyword>
<name>A0A410DN51_9CLOT</name>
<feature type="transmembrane region" description="Helical" evidence="1">
    <location>
        <begin position="95"/>
        <end position="125"/>
    </location>
</feature>
<dbReference type="EMBL" id="CP025746">
    <property type="protein sequence ID" value="QAA30498.1"/>
    <property type="molecule type" value="Genomic_DNA"/>
</dbReference>
<feature type="transmembrane region" description="Helical" evidence="1">
    <location>
        <begin position="57"/>
        <end position="74"/>
    </location>
</feature>
<evidence type="ECO:0000313" key="3">
    <source>
        <dbReference type="Proteomes" id="UP000286268"/>
    </source>
</evidence>
<feature type="transmembrane region" description="Helical" evidence="1">
    <location>
        <begin position="228"/>
        <end position="252"/>
    </location>
</feature>
<proteinExistence type="predicted"/>